<reference evidence="3" key="2">
    <citation type="submission" date="2023-06" db="EMBL/GenBank/DDBJ databases">
        <authorList>
            <consortium name="Lawrence Berkeley National Laboratory"/>
            <person name="Mondo S.J."/>
            <person name="Hensen N."/>
            <person name="Bonometti L."/>
            <person name="Westerberg I."/>
            <person name="Brannstrom I.O."/>
            <person name="Guillou S."/>
            <person name="Cros-Aarteil S."/>
            <person name="Calhoun S."/>
            <person name="Haridas S."/>
            <person name="Kuo A."/>
            <person name="Pangilinan J."/>
            <person name="Riley R."/>
            <person name="Labutti K."/>
            <person name="Andreopoulos B."/>
            <person name="Lipzen A."/>
            <person name="Chen C."/>
            <person name="Yanf M."/>
            <person name="Daum C."/>
            <person name="Ng V."/>
            <person name="Clum A."/>
            <person name="Steindorff A."/>
            <person name="Ohm R."/>
            <person name="Martin F."/>
            <person name="Silar P."/>
            <person name="Natvig D."/>
            <person name="Lalanne C."/>
            <person name="Gautier V."/>
            <person name="Ament-Velasquez S.L."/>
            <person name="Kruys A."/>
            <person name="Hutchinson M.I."/>
            <person name="Powell A.J."/>
            <person name="Barry K."/>
            <person name="Miller A.N."/>
            <person name="Grigoriev I.V."/>
            <person name="Debuchy R."/>
            <person name="Gladieux P."/>
            <person name="Thoren M.H."/>
            <person name="Johannesson H."/>
        </authorList>
    </citation>
    <scope>NUCLEOTIDE SEQUENCE</scope>
    <source>
        <strain evidence="3">PSN324</strain>
    </source>
</reference>
<dbReference type="Proteomes" id="UP001321749">
    <property type="component" value="Unassembled WGS sequence"/>
</dbReference>
<feature type="region of interest" description="Disordered" evidence="1">
    <location>
        <begin position="1"/>
        <end position="32"/>
    </location>
</feature>
<name>A0AAV9HLR2_9PEZI</name>
<keyword evidence="2" id="KW-0812">Transmembrane</keyword>
<sequence>MPTGTFTSTAISTTSSATTTPPPPPPQDGAESGIASNKTLVIALSTVLSAVGLVLIVAGIILCVRTRRRRLHLFPRGISPIDDDEIATWKVPRDDEKARVLQGMDTDIEADAASRKEMGGSGHVKNSSTTSIKKPPSVIVYSNVHGYRPSLDEASPRRSYTHIHPVYGRMSVDKTLPQTPIQARAPNARAGLTDESVPGDEPFLPSPKRHTSRLSKFPPTSSSHRRQHGRSRSSRSSTRSFGEYGGLYGGSDVELSPRYSHDQIHSRHYHSRIYSSSSIPPRLSLGDEALFSGSVPARPIFRNDDIGRAIG</sequence>
<evidence type="ECO:0000313" key="3">
    <source>
        <dbReference type="EMBL" id="KAK4460989.1"/>
    </source>
</evidence>
<comment type="caution">
    <text evidence="3">The sequence shown here is derived from an EMBL/GenBank/DDBJ whole genome shotgun (WGS) entry which is preliminary data.</text>
</comment>
<keyword evidence="4" id="KW-1185">Reference proteome</keyword>
<reference evidence="3" key="1">
    <citation type="journal article" date="2023" name="Mol. Phylogenet. Evol.">
        <title>Genome-scale phylogeny and comparative genomics of the fungal order Sordariales.</title>
        <authorList>
            <person name="Hensen N."/>
            <person name="Bonometti L."/>
            <person name="Westerberg I."/>
            <person name="Brannstrom I.O."/>
            <person name="Guillou S."/>
            <person name="Cros-Aarteil S."/>
            <person name="Calhoun S."/>
            <person name="Haridas S."/>
            <person name="Kuo A."/>
            <person name="Mondo S."/>
            <person name="Pangilinan J."/>
            <person name="Riley R."/>
            <person name="LaButti K."/>
            <person name="Andreopoulos B."/>
            <person name="Lipzen A."/>
            <person name="Chen C."/>
            <person name="Yan M."/>
            <person name="Daum C."/>
            <person name="Ng V."/>
            <person name="Clum A."/>
            <person name="Steindorff A."/>
            <person name="Ohm R.A."/>
            <person name="Martin F."/>
            <person name="Silar P."/>
            <person name="Natvig D.O."/>
            <person name="Lalanne C."/>
            <person name="Gautier V."/>
            <person name="Ament-Velasquez S.L."/>
            <person name="Kruys A."/>
            <person name="Hutchinson M.I."/>
            <person name="Powell A.J."/>
            <person name="Barry K."/>
            <person name="Miller A.N."/>
            <person name="Grigoriev I.V."/>
            <person name="Debuchy R."/>
            <person name="Gladieux P."/>
            <person name="Hiltunen Thoren M."/>
            <person name="Johannesson H."/>
        </authorList>
    </citation>
    <scope>NUCLEOTIDE SEQUENCE</scope>
    <source>
        <strain evidence="3">PSN324</strain>
    </source>
</reference>
<evidence type="ECO:0000256" key="2">
    <source>
        <dbReference type="SAM" id="Phobius"/>
    </source>
</evidence>
<organism evidence="3 4">
    <name type="scientific">Cladorrhinum samala</name>
    <dbReference type="NCBI Taxonomy" id="585594"/>
    <lineage>
        <taxon>Eukaryota</taxon>
        <taxon>Fungi</taxon>
        <taxon>Dikarya</taxon>
        <taxon>Ascomycota</taxon>
        <taxon>Pezizomycotina</taxon>
        <taxon>Sordariomycetes</taxon>
        <taxon>Sordariomycetidae</taxon>
        <taxon>Sordariales</taxon>
        <taxon>Podosporaceae</taxon>
        <taxon>Cladorrhinum</taxon>
    </lineage>
</organism>
<proteinExistence type="predicted"/>
<accession>A0AAV9HLR2</accession>
<protein>
    <submittedName>
        <fullName evidence="3">Uncharacterized protein</fullName>
    </submittedName>
</protein>
<evidence type="ECO:0000313" key="4">
    <source>
        <dbReference type="Proteomes" id="UP001321749"/>
    </source>
</evidence>
<dbReference type="EMBL" id="MU865000">
    <property type="protein sequence ID" value="KAK4460989.1"/>
    <property type="molecule type" value="Genomic_DNA"/>
</dbReference>
<keyword evidence="2" id="KW-1133">Transmembrane helix</keyword>
<feature type="compositionally biased region" description="Basic residues" evidence="1">
    <location>
        <begin position="223"/>
        <end position="233"/>
    </location>
</feature>
<feature type="region of interest" description="Disordered" evidence="1">
    <location>
        <begin position="186"/>
        <end position="243"/>
    </location>
</feature>
<feature type="transmembrane region" description="Helical" evidence="2">
    <location>
        <begin position="40"/>
        <end position="64"/>
    </location>
</feature>
<keyword evidence="2" id="KW-0472">Membrane</keyword>
<evidence type="ECO:0000256" key="1">
    <source>
        <dbReference type="SAM" id="MobiDB-lite"/>
    </source>
</evidence>
<dbReference type="AlphaFoldDB" id="A0AAV9HLR2"/>
<feature type="compositionally biased region" description="Low complexity" evidence="1">
    <location>
        <begin position="1"/>
        <end position="19"/>
    </location>
</feature>
<gene>
    <name evidence="3" type="ORF">QBC42DRAFT_99377</name>
</gene>